<comment type="caution">
    <text evidence="2">The sequence shown here is derived from an EMBL/GenBank/DDBJ whole genome shotgun (WGS) entry which is preliminary data.</text>
</comment>
<name>A0A5A7PD00_STRAF</name>
<feature type="region of interest" description="Disordered" evidence="1">
    <location>
        <begin position="143"/>
        <end position="169"/>
    </location>
</feature>
<sequence>MPLISHTQEHTLPCLQFPHAVHSNILRLPPTTTRTVASTDAPTTNLASARVRRRNPFGRLSRRPKNLTYFPGLWYVEEAETASGKKSETGKTRGIHDLLIESAAIIVSRGIDGGVIAFSSLGGRRWQYRRRWPPRWTEERIWPPSGVATTSGPSVASTSGPSGWFTGQRDDLRTFGSGDDLRTFSGDNLRTFGSGNDLRTFGMATTSRPSVGRPKQLRDQNRRVDVASSPERGPLSAARIGICQSPVGLEPGGRWSLLFEWVASFSDAMSRKLSCSAFDVRLTLELPVFGGPWCLVAGTIRPVVIPRAATGGELVWKVVGWGLRGLDGGGLRWHRVCRAGVNLRRDGSLLVAPDGIMDGDEDEPEEEETRRYVKEDLEISVNAMSGVHGPRTIKLPASRLDQD</sequence>
<evidence type="ECO:0000313" key="3">
    <source>
        <dbReference type="Proteomes" id="UP000325081"/>
    </source>
</evidence>
<dbReference type="Proteomes" id="UP000325081">
    <property type="component" value="Unassembled WGS sequence"/>
</dbReference>
<dbReference type="EMBL" id="BKCP01004383">
    <property type="protein sequence ID" value="GER30689.1"/>
    <property type="molecule type" value="Genomic_DNA"/>
</dbReference>
<dbReference type="AlphaFoldDB" id="A0A5A7PD00"/>
<accession>A0A5A7PD00</accession>
<keyword evidence="3" id="KW-1185">Reference proteome</keyword>
<proteinExistence type="predicted"/>
<evidence type="ECO:0000313" key="2">
    <source>
        <dbReference type="EMBL" id="GER30689.1"/>
    </source>
</evidence>
<protein>
    <submittedName>
        <fullName evidence="2">Outer membrane protein assembly factor BamB</fullName>
    </submittedName>
</protein>
<reference evidence="3" key="1">
    <citation type="journal article" date="2019" name="Curr. Biol.">
        <title>Genome Sequence of Striga asiatica Provides Insight into the Evolution of Plant Parasitism.</title>
        <authorList>
            <person name="Yoshida S."/>
            <person name="Kim S."/>
            <person name="Wafula E.K."/>
            <person name="Tanskanen J."/>
            <person name="Kim Y.M."/>
            <person name="Honaas L."/>
            <person name="Yang Z."/>
            <person name="Spallek T."/>
            <person name="Conn C.E."/>
            <person name="Ichihashi Y."/>
            <person name="Cheong K."/>
            <person name="Cui S."/>
            <person name="Der J.P."/>
            <person name="Gundlach H."/>
            <person name="Jiao Y."/>
            <person name="Hori C."/>
            <person name="Ishida J.K."/>
            <person name="Kasahara H."/>
            <person name="Kiba T."/>
            <person name="Kim M.S."/>
            <person name="Koo N."/>
            <person name="Laohavisit A."/>
            <person name="Lee Y.H."/>
            <person name="Lumba S."/>
            <person name="McCourt P."/>
            <person name="Mortimer J.C."/>
            <person name="Mutuku J.M."/>
            <person name="Nomura T."/>
            <person name="Sasaki-Sekimoto Y."/>
            <person name="Seto Y."/>
            <person name="Wang Y."/>
            <person name="Wakatake T."/>
            <person name="Sakakibara H."/>
            <person name="Demura T."/>
            <person name="Yamaguchi S."/>
            <person name="Yoneyama K."/>
            <person name="Manabe R.I."/>
            <person name="Nelson D.C."/>
            <person name="Schulman A.H."/>
            <person name="Timko M.P."/>
            <person name="dePamphilis C.W."/>
            <person name="Choi D."/>
            <person name="Shirasu K."/>
        </authorList>
    </citation>
    <scope>NUCLEOTIDE SEQUENCE [LARGE SCALE GENOMIC DNA]</scope>
    <source>
        <strain evidence="3">cv. UVA1</strain>
    </source>
</reference>
<organism evidence="2 3">
    <name type="scientific">Striga asiatica</name>
    <name type="common">Asiatic witchweed</name>
    <name type="synonym">Buchnera asiatica</name>
    <dbReference type="NCBI Taxonomy" id="4170"/>
    <lineage>
        <taxon>Eukaryota</taxon>
        <taxon>Viridiplantae</taxon>
        <taxon>Streptophyta</taxon>
        <taxon>Embryophyta</taxon>
        <taxon>Tracheophyta</taxon>
        <taxon>Spermatophyta</taxon>
        <taxon>Magnoliopsida</taxon>
        <taxon>eudicotyledons</taxon>
        <taxon>Gunneridae</taxon>
        <taxon>Pentapetalae</taxon>
        <taxon>asterids</taxon>
        <taxon>lamiids</taxon>
        <taxon>Lamiales</taxon>
        <taxon>Orobanchaceae</taxon>
        <taxon>Buchnereae</taxon>
        <taxon>Striga</taxon>
    </lineage>
</organism>
<feature type="compositionally biased region" description="Polar residues" evidence="1">
    <location>
        <begin position="147"/>
        <end position="161"/>
    </location>
</feature>
<evidence type="ECO:0000256" key="1">
    <source>
        <dbReference type="SAM" id="MobiDB-lite"/>
    </source>
</evidence>
<gene>
    <name evidence="2" type="ORF">STAS_06647</name>
</gene>